<proteinExistence type="predicted"/>
<dbReference type="EMBL" id="MRCE01000017">
    <property type="protein sequence ID" value="OKH36199.1"/>
    <property type="molecule type" value="Genomic_DNA"/>
</dbReference>
<accession>A0A1U7IGH6</accession>
<feature type="region of interest" description="Disordered" evidence="1">
    <location>
        <begin position="160"/>
        <end position="203"/>
    </location>
</feature>
<dbReference type="RefSeq" id="WP_073594880.1">
    <property type="nucleotide sequence ID" value="NZ_MRCE01000017.1"/>
</dbReference>
<organism evidence="2 3">
    <name type="scientific">[Phormidium ambiguum] IAM M-71</name>
    <dbReference type="NCBI Taxonomy" id="454136"/>
    <lineage>
        <taxon>Bacteria</taxon>
        <taxon>Bacillati</taxon>
        <taxon>Cyanobacteriota</taxon>
        <taxon>Cyanophyceae</taxon>
        <taxon>Oscillatoriophycideae</taxon>
        <taxon>Aerosakkonematales</taxon>
        <taxon>Aerosakkonemataceae</taxon>
        <taxon>Floridanema</taxon>
    </lineage>
</organism>
<dbReference type="OrthoDB" id="9812611at2"/>
<dbReference type="AlphaFoldDB" id="A0A1U7IGH6"/>
<dbReference type="Proteomes" id="UP000185860">
    <property type="component" value="Unassembled WGS sequence"/>
</dbReference>
<evidence type="ECO:0000313" key="3">
    <source>
        <dbReference type="Proteomes" id="UP000185860"/>
    </source>
</evidence>
<protein>
    <submittedName>
        <fullName evidence="2">Uncharacterized protein</fullName>
    </submittedName>
</protein>
<name>A0A1U7IGH6_9CYAN</name>
<gene>
    <name evidence="2" type="ORF">NIES2119_17995</name>
</gene>
<evidence type="ECO:0000313" key="2">
    <source>
        <dbReference type="EMBL" id="OKH36199.1"/>
    </source>
</evidence>
<evidence type="ECO:0000256" key="1">
    <source>
        <dbReference type="SAM" id="MobiDB-lite"/>
    </source>
</evidence>
<feature type="compositionally biased region" description="Polar residues" evidence="1">
    <location>
        <begin position="160"/>
        <end position="169"/>
    </location>
</feature>
<sequence>MPSPEQITTAISTIDQLSGWLENAGLDQVAIVQFKFNSLAAMYPELKEVAEIAKFAIGSAFPITEEGMTVTQLANIITENLSKSIKPDRINKALIELGYQERNEAKRTWSLTEAGKEHGICLLATSAKNSWSGVQVKWHRSVISVLLNYFQETLEEPNSLTINSQSSTEPLPEENTSKNGSSNSNSASDRTASKDNSKRQKNWTIAERIKEKNLKSNPEQIKLIQSFADDYYLEKYGTKPPKLAGRKVPTSSYPSEAIEIVDRAIETVFNPKKRSES</sequence>
<reference evidence="2 3" key="1">
    <citation type="submission" date="2016-11" db="EMBL/GenBank/DDBJ databases">
        <title>Draft Genome Sequences of Nine Cyanobacterial Strains from Diverse Habitats.</title>
        <authorList>
            <person name="Zhu T."/>
            <person name="Hou S."/>
            <person name="Lu X."/>
            <person name="Hess W.R."/>
        </authorList>
    </citation>
    <scope>NUCLEOTIDE SEQUENCE [LARGE SCALE GENOMIC DNA]</scope>
    <source>
        <strain evidence="2 3">IAM M-71</strain>
    </source>
</reference>
<comment type="caution">
    <text evidence="2">The sequence shown here is derived from an EMBL/GenBank/DDBJ whole genome shotgun (WGS) entry which is preliminary data.</text>
</comment>
<feature type="compositionally biased region" description="Low complexity" evidence="1">
    <location>
        <begin position="177"/>
        <end position="188"/>
    </location>
</feature>